<dbReference type="Proteomes" id="UP000223913">
    <property type="component" value="Unassembled WGS sequence"/>
</dbReference>
<keyword evidence="3" id="KW-1185">Reference proteome</keyword>
<dbReference type="PANTHER" id="PTHR13696:SF96">
    <property type="entry name" value="COBQ_COBB_MIND_PARA NUCLEOTIDE BINDING DOMAIN-CONTAINING PROTEIN"/>
    <property type="match status" value="1"/>
</dbReference>
<dbReference type="InterPro" id="IPR027417">
    <property type="entry name" value="P-loop_NTPase"/>
</dbReference>
<dbReference type="InterPro" id="IPR002586">
    <property type="entry name" value="CobQ/CobB/MinD/ParA_Nub-bd_dom"/>
</dbReference>
<dbReference type="CDD" id="cd02042">
    <property type="entry name" value="ParAB_family"/>
    <property type="match status" value="1"/>
</dbReference>
<comment type="caution">
    <text evidence="2">The sequence shown here is derived from an EMBL/GenBank/DDBJ whole genome shotgun (WGS) entry which is preliminary data.</text>
</comment>
<feature type="domain" description="CobQ/CobB/MinD/ParA nucleotide binding" evidence="1">
    <location>
        <begin position="17"/>
        <end position="175"/>
    </location>
</feature>
<name>A0A2D0MX52_FLAN2</name>
<reference evidence="2 3" key="1">
    <citation type="submission" date="2017-10" db="EMBL/GenBank/DDBJ databases">
        <title>The draft genome sequence of Lewinella nigricans NBRC 102662.</title>
        <authorList>
            <person name="Wang K."/>
        </authorList>
    </citation>
    <scope>NUCLEOTIDE SEQUENCE [LARGE SCALE GENOMIC DNA]</scope>
    <source>
        <strain evidence="2 3">NBRC 102662</strain>
    </source>
</reference>
<dbReference type="InterPro" id="IPR050678">
    <property type="entry name" value="DNA_Partitioning_ATPase"/>
</dbReference>
<gene>
    <name evidence="2" type="ORF">CRP01_40495</name>
</gene>
<dbReference type="Pfam" id="PF01656">
    <property type="entry name" value="CbiA"/>
    <property type="match status" value="1"/>
</dbReference>
<organism evidence="2 3">
    <name type="scientific">Flavilitoribacter nigricans (strain ATCC 23147 / DSM 23189 / NBRC 102662 / NCIMB 1420 / SS-2)</name>
    <name type="common">Lewinella nigricans</name>
    <dbReference type="NCBI Taxonomy" id="1122177"/>
    <lineage>
        <taxon>Bacteria</taxon>
        <taxon>Pseudomonadati</taxon>
        <taxon>Bacteroidota</taxon>
        <taxon>Saprospiria</taxon>
        <taxon>Saprospirales</taxon>
        <taxon>Lewinellaceae</taxon>
        <taxon>Flavilitoribacter</taxon>
    </lineage>
</organism>
<protein>
    <recommendedName>
        <fullName evidence="1">CobQ/CobB/MinD/ParA nucleotide binding domain-containing protein</fullName>
    </recommendedName>
</protein>
<evidence type="ECO:0000313" key="2">
    <source>
        <dbReference type="EMBL" id="PHN00787.1"/>
    </source>
</evidence>
<evidence type="ECO:0000313" key="3">
    <source>
        <dbReference type="Proteomes" id="UP000223913"/>
    </source>
</evidence>
<dbReference type="AlphaFoldDB" id="A0A2D0MX52"/>
<dbReference type="SUPFAM" id="SSF52540">
    <property type="entry name" value="P-loop containing nucleoside triphosphate hydrolases"/>
    <property type="match status" value="1"/>
</dbReference>
<dbReference type="EMBL" id="PDUD01000075">
    <property type="protein sequence ID" value="PHN00787.1"/>
    <property type="molecule type" value="Genomic_DNA"/>
</dbReference>
<accession>A0A2D0MX52</accession>
<dbReference type="Gene3D" id="3.40.50.300">
    <property type="entry name" value="P-loop containing nucleotide triphosphate hydrolases"/>
    <property type="match status" value="1"/>
</dbReference>
<dbReference type="PANTHER" id="PTHR13696">
    <property type="entry name" value="P-LOOP CONTAINING NUCLEOSIDE TRIPHOSPHATE HYDROLASE"/>
    <property type="match status" value="1"/>
</dbReference>
<proteinExistence type="predicted"/>
<dbReference type="PIRSF" id="PIRSF009320">
    <property type="entry name" value="Nuc_binding_HP_1000"/>
    <property type="match status" value="1"/>
</dbReference>
<dbReference type="OrthoDB" id="69313at2"/>
<evidence type="ECO:0000259" key="1">
    <source>
        <dbReference type="Pfam" id="PF01656"/>
    </source>
</evidence>
<sequence length="228" mass="25356">MAYTCNQSFQSNAFMIIAITNLKGGSGKTTISVNLAVSLTQRGKSVCILDTDVQQRSSMKWAGDRDASLAHISVYGVEESQIIKEAAKLNKEYDIVILDGSPQLADLADSTMLASDIVIIPIKPSILDFRSTEEFILRYRRIKSLKESQGFRSNAYFVINDVKSMHTLTYKDTKAAVEAFDEPLLYSFPNLVAFQDSLPFGMGVAEYSDVRAQEVFNEFTDKVEGLFS</sequence>